<dbReference type="PANTHER" id="PTHR24366:SF96">
    <property type="entry name" value="LEUCINE RICH REPEAT CONTAINING 53"/>
    <property type="match status" value="1"/>
</dbReference>
<keyword evidence="1" id="KW-0433">Leucine-rich repeat</keyword>
<dbReference type="InterPro" id="IPR001611">
    <property type="entry name" value="Leu-rich_rpt"/>
</dbReference>
<evidence type="ECO:0000313" key="5">
    <source>
        <dbReference type="Proteomes" id="UP001054837"/>
    </source>
</evidence>
<evidence type="ECO:0000256" key="3">
    <source>
        <dbReference type="SAM" id="SignalP"/>
    </source>
</evidence>
<keyword evidence="3" id="KW-0732">Signal</keyword>
<dbReference type="Proteomes" id="UP001054837">
    <property type="component" value="Unassembled WGS sequence"/>
</dbReference>
<dbReference type="AlphaFoldDB" id="A0AAV4QM29"/>
<organism evidence="4 5">
    <name type="scientific">Caerostris darwini</name>
    <dbReference type="NCBI Taxonomy" id="1538125"/>
    <lineage>
        <taxon>Eukaryota</taxon>
        <taxon>Metazoa</taxon>
        <taxon>Ecdysozoa</taxon>
        <taxon>Arthropoda</taxon>
        <taxon>Chelicerata</taxon>
        <taxon>Arachnida</taxon>
        <taxon>Araneae</taxon>
        <taxon>Araneomorphae</taxon>
        <taxon>Entelegynae</taxon>
        <taxon>Araneoidea</taxon>
        <taxon>Araneidae</taxon>
        <taxon>Caerostris</taxon>
    </lineage>
</organism>
<dbReference type="EMBL" id="BPLQ01004695">
    <property type="protein sequence ID" value="GIY09976.1"/>
    <property type="molecule type" value="Genomic_DNA"/>
</dbReference>
<accession>A0AAV4QM29</accession>
<dbReference type="InterPro" id="IPR003591">
    <property type="entry name" value="Leu-rich_rpt_typical-subtyp"/>
</dbReference>
<keyword evidence="5" id="KW-1185">Reference proteome</keyword>
<evidence type="ECO:0000313" key="4">
    <source>
        <dbReference type="EMBL" id="GIY09976.1"/>
    </source>
</evidence>
<evidence type="ECO:0000256" key="2">
    <source>
        <dbReference type="ARBA" id="ARBA00022737"/>
    </source>
</evidence>
<dbReference type="InterPro" id="IPR032675">
    <property type="entry name" value="LRR_dom_sf"/>
</dbReference>
<proteinExistence type="predicted"/>
<gene>
    <name evidence="4" type="primary">AVEN_95589_1</name>
    <name evidence="4" type="ORF">CDAR_448511</name>
</gene>
<comment type="caution">
    <text evidence="4">The sequence shown here is derived from an EMBL/GenBank/DDBJ whole genome shotgun (WGS) entry which is preliminary data.</text>
</comment>
<dbReference type="Pfam" id="PF13855">
    <property type="entry name" value="LRR_8"/>
    <property type="match status" value="1"/>
</dbReference>
<dbReference type="Gene3D" id="3.80.10.10">
    <property type="entry name" value="Ribonuclease Inhibitor"/>
    <property type="match status" value="1"/>
</dbReference>
<evidence type="ECO:0000256" key="1">
    <source>
        <dbReference type="ARBA" id="ARBA00022614"/>
    </source>
</evidence>
<protein>
    <submittedName>
        <fullName evidence="4">Uncharacterized protein</fullName>
    </submittedName>
</protein>
<feature type="signal peptide" evidence="3">
    <location>
        <begin position="1"/>
        <end position="16"/>
    </location>
</feature>
<sequence length="309" mass="34878">MIWALSLLAILGVTYGGCPPADSIGPLCTCRDYLDAMMTCRDVLSGEELLKPFHSVASLKYKIFSLQISNSSFSFLPNSLFDGCSFQKIRFYNSQIMSLSDSDIAFEGLEDSLEELRATEGHYTAQWDWQQLRKLRKLQLIDINMIQLGSVSEPFPPLKSLIALGIMGAGIGYIHPRAFADLSELIILNLKDNQISSVKRSMLPSKLSFLDFSNNELSVLPKDLFQNLPHLVHVALGNNRLTALPEDTFQWPMQNLESLFLLGNQLVCDCRMRWIKGRRIPIEFYVKCAKPDSLAGKDLRSVKYQELIC</sequence>
<dbReference type="SUPFAM" id="SSF52058">
    <property type="entry name" value="L domain-like"/>
    <property type="match status" value="1"/>
</dbReference>
<reference evidence="4 5" key="1">
    <citation type="submission" date="2021-06" db="EMBL/GenBank/DDBJ databases">
        <title>Caerostris darwini draft genome.</title>
        <authorList>
            <person name="Kono N."/>
            <person name="Arakawa K."/>
        </authorList>
    </citation>
    <scope>NUCLEOTIDE SEQUENCE [LARGE SCALE GENOMIC DNA]</scope>
</reference>
<keyword evidence="2" id="KW-0677">Repeat</keyword>
<name>A0AAV4QM29_9ARAC</name>
<dbReference type="SMART" id="SM00369">
    <property type="entry name" value="LRR_TYP"/>
    <property type="match status" value="3"/>
</dbReference>
<dbReference type="PANTHER" id="PTHR24366">
    <property type="entry name" value="IG(IMMUNOGLOBULIN) AND LRR(LEUCINE RICH REPEAT) DOMAINS"/>
    <property type="match status" value="1"/>
</dbReference>
<feature type="chain" id="PRO_5043831354" evidence="3">
    <location>
        <begin position="17"/>
        <end position="309"/>
    </location>
</feature>